<dbReference type="InterPro" id="IPR029045">
    <property type="entry name" value="ClpP/crotonase-like_dom_sf"/>
</dbReference>
<name>A0A4R7PCX1_9GAMM</name>
<dbReference type="FunFam" id="1.10.12.10:FF:000001">
    <property type="entry name" value="Probable enoyl-CoA hydratase, mitochondrial"/>
    <property type="match status" value="1"/>
</dbReference>
<keyword evidence="5" id="KW-1185">Reference proteome</keyword>
<keyword evidence="2" id="KW-0456">Lyase</keyword>
<gene>
    <name evidence="4" type="ORF">DFR24_1282</name>
</gene>
<evidence type="ECO:0000256" key="3">
    <source>
        <dbReference type="RuleBase" id="RU003707"/>
    </source>
</evidence>
<dbReference type="InterPro" id="IPR001753">
    <property type="entry name" value="Enoyl-CoA_hydra/iso"/>
</dbReference>
<dbReference type="RefSeq" id="WP_133880447.1">
    <property type="nucleotide sequence ID" value="NZ_MWIN01000006.1"/>
</dbReference>
<dbReference type="AlphaFoldDB" id="A0A4R7PCX1"/>
<sequence length="270" mass="29865">MNEPQPTYSAYETIRLDRVDEHVLHVQLNRPAVGNAIDTQMGRDLLDLWTRLTEDADGVRCIVLSGSGDKIFCAGGDLKQRDGMSKAQWQAQHEIFERMFWALADLPIPVIAAVNGHAYAGGLELALHCDFIYASSAARMALTEVKLGIIPGGGGTQNLPRAVGDRRAKEILMTGSPFTAQQGVDWGLVNRILEPGQVLAVAFETAATIAANAPLATRQIKKSVRYGSQMELRTAYRFEIEAYNHLIDTEDRLEGVRAFNEKRKPVFRSR</sequence>
<dbReference type="InterPro" id="IPR014748">
    <property type="entry name" value="Enoyl-CoA_hydra_C"/>
</dbReference>
<dbReference type="CDD" id="cd06558">
    <property type="entry name" value="crotonase-like"/>
    <property type="match status" value="1"/>
</dbReference>
<dbReference type="Proteomes" id="UP000295341">
    <property type="component" value="Unassembled WGS sequence"/>
</dbReference>
<dbReference type="InterPro" id="IPR018376">
    <property type="entry name" value="Enoyl-CoA_hyd/isom_CS"/>
</dbReference>
<evidence type="ECO:0000313" key="5">
    <source>
        <dbReference type="Proteomes" id="UP000295341"/>
    </source>
</evidence>
<reference evidence="4 5" key="1">
    <citation type="submission" date="2019-03" db="EMBL/GenBank/DDBJ databases">
        <title>Genomic Encyclopedia of Type Strains, Phase IV (KMG-IV): sequencing the most valuable type-strain genomes for metagenomic binning, comparative biology and taxonomic classification.</title>
        <authorList>
            <person name="Goeker M."/>
        </authorList>
    </citation>
    <scope>NUCLEOTIDE SEQUENCE [LARGE SCALE GENOMIC DNA]</scope>
    <source>
        <strain evidence="4 5">DSM 26377</strain>
    </source>
</reference>
<protein>
    <submittedName>
        <fullName evidence="4">Short chain enoyl-CoA hydratase</fullName>
    </submittedName>
</protein>
<dbReference type="SUPFAM" id="SSF52096">
    <property type="entry name" value="ClpP/crotonase"/>
    <property type="match status" value="1"/>
</dbReference>
<comment type="similarity">
    <text evidence="1 3">Belongs to the enoyl-CoA hydratase/isomerase family.</text>
</comment>
<dbReference type="Pfam" id="PF00378">
    <property type="entry name" value="ECH_1"/>
    <property type="match status" value="1"/>
</dbReference>
<dbReference type="OrthoDB" id="9775794at2"/>
<dbReference type="Gene3D" id="1.10.12.10">
    <property type="entry name" value="Lyase 2-enoyl-coa Hydratase, Chain A, domain 2"/>
    <property type="match status" value="1"/>
</dbReference>
<proteinExistence type="inferred from homology"/>
<accession>A0A4R7PCX1</accession>
<evidence type="ECO:0000256" key="2">
    <source>
        <dbReference type="ARBA" id="ARBA00023239"/>
    </source>
</evidence>
<evidence type="ECO:0000256" key="1">
    <source>
        <dbReference type="ARBA" id="ARBA00005254"/>
    </source>
</evidence>
<evidence type="ECO:0000313" key="4">
    <source>
        <dbReference type="EMBL" id="TDU31898.1"/>
    </source>
</evidence>
<dbReference type="FunFam" id="3.90.226.10:FF:000009">
    <property type="entry name" value="Carnitinyl-CoA dehydratase"/>
    <property type="match status" value="1"/>
</dbReference>
<dbReference type="GO" id="GO:0016836">
    <property type="term" value="F:hydro-lyase activity"/>
    <property type="evidence" value="ECO:0007669"/>
    <property type="project" value="UniProtKB-ARBA"/>
</dbReference>
<dbReference type="EMBL" id="SOBT01000008">
    <property type="protein sequence ID" value="TDU31898.1"/>
    <property type="molecule type" value="Genomic_DNA"/>
</dbReference>
<dbReference type="PANTHER" id="PTHR11941">
    <property type="entry name" value="ENOYL-COA HYDRATASE-RELATED"/>
    <property type="match status" value="1"/>
</dbReference>
<dbReference type="PROSITE" id="PS00166">
    <property type="entry name" value="ENOYL_COA_HYDRATASE"/>
    <property type="match status" value="1"/>
</dbReference>
<organism evidence="4 5">
    <name type="scientific">Panacagrimonas perspica</name>
    <dbReference type="NCBI Taxonomy" id="381431"/>
    <lineage>
        <taxon>Bacteria</taxon>
        <taxon>Pseudomonadati</taxon>
        <taxon>Pseudomonadota</taxon>
        <taxon>Gammaproteobacteria</taxon>
        <taxon>Nevskiales</taxon>
        <taxon>Nevskiaceae</taxon>
        <taxon>Panacagrimonas</taxon>
    </lineage>
</organism>
<comment type="caution">
    <text evidence="4">The sequence shown here is derived from an EMBL/GenBank/DDBJ whole genome shotgun (WGS) entry which is preliminary data.</text>
</comment>
<dbReference type="PANTHER" id="PTHR11941:SF54">
    <property type="entry name" value="ENOYL-COA HYDRATASE, MITOCHONDRIAL"/>
    <property type="match status" value="1"/>
</dbReference>
<dbReference type="GO" id="GO:0006635">
    <property type="term" value="P:fatty acid beta-oxidation"/>
    <property type="evidence" value="ECO:0007669"/>
    <property type="project" value="TreeGrafter"/>
</dbReference>
<dbReference type="Gene3D" id="3.90.226.10">
    <property type="entry name" value="2-enoyl-CoA Hydratase, Chain A, domain 1"/>
    <property type="match status" value="1"/>
</dbReference>